<gene>
    <name evidence="3" type="ORF">GCM10010833_18990</name>
</gene>
<evidence type="ECO:0000313" key="3">
    <source>
        <dbReference type="EMBL" id="GGB64147.1"/>
    </source>
</evidence>
<dbReference type="Pfam" id="PF03544">
    <property type="entry name" value="TonB_C"/>
    <property type="match status" value="1"/>
</dbReference>
<dbReference type="InterPro" id="IPR037682">
    <property type="entry name" value="TonB_C"/>
</dbReference>
<dbReference type="RefSeq" id="WP_188514180.1">
    <property type="nucleotide sequence ID" value="NZ_BMGD01000003.1"/>
</dbReference>
<feature type="domain" description="TonB C-terminal" evidence="2">
    <location>
        <begin position="31"/>
        <end position="101"/>
    </location>
</feature>
<keyword evidence="4" id="KW-1185">Reference proteome</keyword>
<accession>A0ABQ1JAI5</accession>
<comment type="caution">
    <text evidence="3">The sequence shown here is derived from an EMBL/GenBank/DDBJ whole genome shotgun (WGS) entry which is preliminary data.</text>
</comment>
<protein>
    <recommendedName>
        <fullName evidence="2">TonB C-terminal domain-containing protein</fullName>
    </recommendedName>
</protein>
<evidence type="ECO:0000259" key="2">
    <source>
        <dbReference type="Pfam" id="PF03544"/>
    </source>
</evidence>
<evidence type="ECO:0000256" key="1">
    <source>
        <dbReference type="SAM" id="SignalP"/>
    </source>
</evidence>
<proteinExistence type="predicted"/>
<feature type="signal peptide" evidence="1">
    <location>
        <begin position="1"/>
        <end position="19"/>
    </location>
</feature>
<dbReference type="Proteomes" id="UP000614261">
    <property type="component" value="Unassembled WGS sequence"/>
</dbReference>
<evidence type="ECO:0000313" key="4">
    <source>
        <dbReference type="Proteomes" id="UP000614261"/>
    </source>
</evidence>
<reference evidence="4" key="1">
    <citation type="journal article" date="2019" name="Int. J. Syst. Evol. Microbiol.">
        <title>The Global Catalogue of Microorganisms (GCM) 10K type strain sequencing project: providing services to taxonomists for standard genome sequencing and annotation.</title>
        <authorList>
            <consortium name="The Broad Institute Genomics Platform"/>
            <consortium name="The Broad Institute Genome Sequencing Center for Infectious Disease"/>
            <person name="Wu L."/>
            <person name="Ma J."/>
        </authorList>
    </citation>
    <scope>NUCLEOTIDE SEQUENCE [LARGE SCALE GENOMIC DNA]</scope>
    <source>
        <strain evidence="4">CGMCC 1.12851</strain>
    </source>
</reference>
<dbReference type="Gene3D" id="3.30.1150.10">
    <property type="match status" value="1"/>
</dbReference>
<sequence>MIALASLVFALATMTTQSAPGVSDVPATAVAEKKQEVAVTVRLEVDEKGSVAKCEVVDTDAPKELADTVCPIFSTKAKFTPAVDNNGSPQAATVTQTVKFVVKD</sequence>
<feature type="chain" id="PRO_5045399825" description="TonB C-terminal domain-containing protein" evidence="1">
    <location>
        <begin position="20"/>
        <end position="104"/>
    </location>
</feature>
<organism evidence="3 4">
    <name type="scientific">Blastomonas aquatica</name>
    <dbReference type="NCBI Taxonomy" id="1510276"/>
    <lineage>
        <taxon>Bacteria</taxon>
        <taxon>Pseudomonadati</taxon>
        <taxon>Pseudomonadota</taxon>
        <taxon>Alphaproteobacteria</taxon>
        <taxon>Sphingomonadales</taxon>
        <taxon>Sphingomonadaceae</taxon>
        <taxon>Blastomonas</taxon>
    </lineage>
</organism>
<keyword evidence="1" id="KW-0732">Signal</keyword>
<dbReference type="SUPFAM" id="SSF74653">
    <property type="entry name" value="TolA/TonB C-terminal domain"/>
    <property type="match status" value="1"/>
</dbReference>
<dbReference type="EMBL" id="BMGD01000003">
    <property type="protein sequence ID" value="GGB64147.1"/>
    <property type="molecule type" value="Genomic_DNA"/>
</dbReference>
<name>A0ABQ1JAI5_9SPHN</name>